<feature type="non-terminal residue" evidence="1">
    <location>
        <position position="325"/>
    </location>
</feature>
<sequence>FLLFFLLFQFAFTSKNPLEDDLYSLESRGNISQNGKIESELPQNEQLTIRSITNYGHKSVKQYLTQFHEQISTLRNHIRDIDTQVSSEFNHHSLLKSIIEADRNINELKIFNLQNLPHLTMTKVEKLMQSSENIKTNLFVLIQNHQFQSVPTIGRKTYLNILKRLVESFYTDLKVIDSKNSNSIDRLKLLTKMTKIHKIAILKEKIGQHNIPKYLQTNIEKLEQEYNKIRNIYRVNLDRFFKFGNKKLSDHEVRHRLKFLYGWVKALENDLNYYENHYDETQIAWIDFKISTQIDRITHEVEDGGRYLPEELKIRVKALQNRVRK</sequence>
<reference evidence="1" key="1">
    <citation type="submission" date="2015-11" db="EMBL/GenBank/DDBJ databases">
        <title>De novo transcriptome assembly of four potential Pierce s Disease insect vectors from Arizona vineyards.</title>
        <authorList>
            <person name="Tassone E.E."/>
        </authorList>
    </citation>
    <scope>NUCLEOTIDE SEQUENCE</scope>
</reference>
<organism evidence="1">
    <name type="scientific">Homalodisca liturata</name>
    <dbReference type="NCBI Taxonomy" id="320908"/>
    <lineage>
        <taxon>Eukaryota</taxon>
        <taxon>Metazoa</taxon>
        <taxon>Ecdysozoa</taxon>
        <taxon>Arthropoda</taxon>
        <taxon>Hexapoda</taxon>
        <taxon>Insecta</taxon>
        <taxon>Pterygota</taxon>
        <taxon>Neoptera</taxon>
        <taxon>Paraneoptera</taxon>
        <taxon>Hemiptera</taxon>
        <taxon>Auchenorrhyncha</taxon>
        <taxon>Membracoidea</taxon>
        <taxon>Cicadellidae</taxon>
        <taxon>Cicadellinae</taxon>
        <taxon>Proconiini</taxon>
        <taxon>Homalodisca</taxon>
    </lineage>
</organism>
<name>A0A1B6I9S2_9HEMI</name>
<dbReference type="AlphaFoldDB" id="A0A1B6I9S2"/>
<protein>
    <submittedName>
        <fullName evidence="1">Uncharacterized protein</fullName>
    </submittedName>
</protein>
<gene>
    <name evidence="1" type="ORF">g.6353</name>
</gene>
<dbReference type="EMBL" id="GECU01024021">
    <property type="protein sequence ID" value="JAS83685.1"/>
    <property type="molecule type" value="Transcribed_RNA"/>
</dbReference>
<accession>A0A1B6I9S2</accession>
<proteinExistence type="predicted"/>
<feature type="non-terminal residue" evidence="1">
    <location>
        <position position="1"/>
    </location>
</feature>
<evidence type="ECO:0000313" key="1">
    <source>
        <dbReference type="EMBL" id="JAS83685.1"/>
    </source>
</evidence>